<sequence length="600" mass="70232">MDDRETQQINADFGYRDELVLTATAAEQCEAEYLLKFSEEDLQRTSQISSLGGEELQLVFGVRTVATMESGSNEKASSSEPAEPTLDSMWRSLPRDILLTVLRKLPLGSLMTFRCVCREWNDLFMSKQFSSSIRGHKLGKLLLLRLNQNGALELYVTHKLRWIYRRGWKIPCRYSRDIGFVDTEAPEYMQARKTDQGCDSLHDRVVFRAKDRPRDLGFKTKYPSSRRPRYRLRASSDHIVNHSLKGYKVFASAGGLVVFGDMHCNRQSLLPTFIVANPLTRQYHKLPTLYGDLQQTHNSLSCNFRALDHMLCGIDVDLGTGHYTFIVVDTHDEEIYEDFMSVDTHMVGGEELYDEHQVYVYDSRFHSWRSHQKLPEFVRGTNIFIEEGPDCDEHNIPCVTKEGKFHWIVTRMLEGYPQQFLYIYDVKLDVWNFVPCEHNPLSDYDLIYRCVEHKGQVVVLAFNPSLGRIHRYQVEHTGIMTENFSPFGQRTFQLREAEPMPSMYDDNEFTSYIDRDGYYGFHEDWRRIEIRGFVGAGDEVIYFLRDYYLTKQIWRTPMLRYSGVDKSWKWMSKWVPAKYDNYPLWPRLIWTFLPSLVSPG</sequence>
<dbReference type="SUPFAM" id="SSF81383">
    <property type="entry name" value="F-box domain"/>
    <property type="match status" value="1"/>
</dbReference>
<dbReference type="AlphaFoldDB" id="A0A176VS68"/>
<evidence type="ECO:0000259" key="1">
    <source>
        <dbReference type="PROSITE" id="PS50181"/>
    </source>
</evidence>
<accession>A0A176VS68</accession>
<dbReference type="PANTHER" id="PTHR31672">
    <property type="entry name" value="BNACNNG10540D PROTEIN"/>
    <property type="match status" value="1"/>
</dbReference>
<dbReference type="Pfam" id="PF00646">
    <property type="entry name" value="F-box"/>
    <property type="match status" value="1"/>
</dbReference>
<dbReference type="PROSITE" id="PS50181">
    <property type="entry name" value="FBOX"/>
    <property type="match status" value="1"/>
</dbReference>
<dbReference type="SMART" id="SM00256">
    <property type="entry name" value="FBOX"/>
    <property type="match status" value="1"/>
</dbReference>
<protein>
    <recommendedName>
        <fullName evidence="1">F-box domain-containing protein</fullName>
    </recommendedName>
</protein>
<dbReference type="InterPro" id="IPR036047">
    <property type="entry name" value="F-box-like_dom_sf"/>
</dbReference>
<evidence type="ECO:0000313" key="3">
    <source>
        <dbReference type="Proteomes" id="UP000077202"/>
    </source>
</evidence>
<evidence type="ECO:0000313" key="2">
    <source>
        <dbReference type="EMBL" id="OAE23660.1"/>
    </source>
</evidence>
<reference evidence="2" key="1">
    <citation type="submission" date="2016-03" db="EMBL/GenBank/DDBJ databases">
        <title>Mechanisms controlling the formation of the plant cell surface in tip-growing cells are functionally conserved among land plants.</title>
        <authorList>
            <person name="Honkanen S."/>
            <person name="Jones V.A."/>
            <person name="Morieri G."/>
            <person name="Champion C."/>
            <person name="Hetherington A.J."/>
            <person name="Kelly S."/>
            <person name="Saint-Marcoux D."/>
            <person name="Proust H."/>
            <person name="Prescott H."/>
            <person name="Dolan L."/>
        </authorList>
    </citation>
    <scope>NUCLEOTIDE SEQUENCE [LARGE SCALE GENOMIC DNA]</scope>
    <source>
        <tissue evidence="2">Whole gametophyte</tissue>
    </source>
</reference>
<dbReference type="InterPro" id="IPR050796">
    <property type="entry name" value="SCF_F-box_component"/>
</dbReference>
<dbReference type="InterPro" id="IPR001810">
    <property type="entry name" value="F-box_dom"/>
</dbReference>
<name>A0A176VS68_MARPO</name>
<organism evidence="2 3">
    <name type="scientific">Marchantia polymorpha subsp. ruderalis</name>
    <dbReference type="NCBI Taxonomy" id="1480154"/>
    <lineage>
        <taxon>Eukaryota</taxon>
        <taxon>Viridiplantae</taxon>
        <taxon>Streptophyta</taxon>
        <taxon>Embryophyta</taxon>
        <taxon>Marchantiophyta</taxon>
        <taxon>Marchantiopsida</taxon>
        <taxon>Marchantiidae</taxon>
        <taxon>Marchantiales</taxon>
        <taxon>Marchantiaceae</taxon>
        <taxon>Marchantia</taxon>
    </lineage>
</organism>
<keyword evidence="3" id="KW-1185">Reference proteome</keyword>
<dbReference type="PANTHER" id="PTHR31672:SF2">
    <property type="entry name" value="F-BOX DOMAIN-CONTAINING PROTEIN"/>
    <property type="match status" value="1"/>
</dbReference>
<dbReference type="Proteomes" id="UP000077202">
    <property type="component" value="Unassembled WGS sequence"/>
</dbReference>
<dbReference type="Gene3D" id="1.20.1280.50">
    <property type="match status" value="1"/>
</dbReference>
<dbReference type="EMBL" id="LVLJ01002808">
    <property type="protein sequence ID" value="OAE23660.1"/>
    <property type="molecule type" value="Genomic_DNA"/>
</dbReference>
<proteinExistence type="predicted"/>
<gene>
    <name evidence="2" type="ORF">AXG93_2079s1080</name>
</gene>
<comment type="caution">
    <text evidence="2">The sequence shown here is derived from an EMBL/GenBank/DDBJ whole genome shotgun (WGS) entry which is preliminary data.</text>
</comment>
<feature type="domain" description="F-box" evidence="1">
    <location>
        <begin position="87"/>
        <end position="133"/>
    </location>
</feature>